<keyword evidence="3 8" id="KW-0547">Nucleotide-binding</keyword>
<dbReference type="PANTHER" id="PTHR21299:SF2">
    <property type="entry name" value="CYTIDYLATE KINASE"/>
    <property type="match status" value="1"/>
</dbReference>
<comment type="similarity">
    <text evidence="1 8">Belongs to the cytidylate kinase family. Type 1 subfamily.</text>
</comment>
<keyword evidence="8" id="KW-0963">Cytoplasm</keyword>
<gene>
    <name evidence="8 10" type="primary">cmk</name>
    <name evidence="10" type="ORF">K8U72_05560</name>
</gene>
<comment type="caution">
    <text evidence="10">The sequence shown here is derived from an EMBL/GenBank/DDBJ whole genome shotgun (WGS) entry which is preliminary data.</text>
</comment>
<evidence type="ECO:0000313" key="11">
    <source>
        <dbReference type="Proteomes" id="UP000697330"/>
    </source>
</evidence>
<dbReference type="EMBL" id="DYWQ01000086">
    <property type="protein sequence ID" value="HJF45235.1"/>
    <property type="molecule type" value="Genomic_DNA"/>
</dbReference>
<keyword evidence="4 8" id="KW-0418">Kinase</keyword>
<comment type="subcellular location">
    <subcellularLocation>
        <location evidence="8">Cytoplasm</location>
    </subcellularLocation>
</comment>
<feature type="binding site" evidence="8">
    <location>
        <begin position="7"/>
        <end position="15"/>
    </location>
    <ligand>
        <name>ATP</name>
        <dbReference type="ChEBI" id="CHEBI:30616"/>
    </ligand>
</feature>
<dbReference type="GO" id="GO:0005524">
    <property type="term" value="F:ATP binding"/>
    <property type="evidence" value="ECO:0007669"/>
    <property type="project" value="UniProtKB-UniRule"/>
</dbReference>
<evidence type="ECO:0000256" key="5">
    <source>
        <dbReference type="ARBA" id="ARBA00022840"/>
    </source>
</evidence>
<dbReference type="GO" id="GO:0005829">
    <property type="term" value="C:cytosol"/>
    <property type="evidence" value="ECO:0007669"/>
    <property type="project" value="TreeGrafter"/>
</dbReference>
<accession>A0A921KLA7</accession>
<dbReference type="InterPro" id="IPR027417">
    <property type="entry name" value="P-loop_NTPase"/>
</dbReference>
<evidence type="ECO:0000313" key="10">
    <source>
        <dbReference type="EMBL" id="HJF45235.1"/>
    </source>
</evidence>
<dbReference type="CDD" id="cd02020">
    <property type="entry name" value="CMPK"/>
    <property type="match status" value="1"/>
</dbReference>
<dbReference type="Pfam" id="PF02224">
    <property type="entry name" value="Cytidylate_kin"/>
    <property type="match status" value="1"/>
</dbReference>
<keyword evidence="5 8" id="KW-0067">ATP-binding</keyword>
<dbReference type="EC" id="2.7.4.25" evidence="8"/>
<dbReference type="GO" id="GO:0006220">
    <property type="term" value="P:pyrimidine nucleotide metabolic process"/>
    <property type="evidence" value="ECO:0007669"/>
    <property type="project" value="UniProtKB-UniRule"/>
</dbReference>
<evidence type="ECO:0000256" key="2">
    <source>
        <dbReference type="ARBA" id="ARBA00022679"/>
    </source>
</evidence>
<reference evidence="10" key="1">
    <citation type="journal article" date="2021" name="PeerJ">
        <title>Extensive microbial diversity within the chicken gut microbiome revealed by metagenomics and culture.</title>
        <authorList>
            <person name="Gilroy R."/>
            <person name="Ravi A."/>
            <person name="Getino M."/>
            <person name="Pursley I."/>
            <person name="Horton D.L."/>
            <person name="Alikhan N.F."/>
            <person name="Baker D."/>
            <person name="Gharbi K."/>
            <person name="Hall N."/>
            <person name="Watson M."/>
            <person name="Adriaenssens E.M."/>
            <person name="Foster-Nyarko E."/>
            <person name="Jarju S."/>
            <person name="Secka A."/>
            <person name="Antonio M."/>
            <person name="Oren A."/>
            <person name="Chaudhuri R.R."/>
            <person name="La Ragione R."/>
            <person name="Hildebrand F."/>
            <person name="Pallen M.J."/>
        </authorList>
    </citation>
    <scope>NUCLEOTIDE SEQUENCE</scope>
    <source>
        <strain evidence="10">CHK124-7917</strain>
    </source>
</reference>
<protein>
    <recommendedName>
        <fullName evidence="8">Cytidylate kinase</fullName>
        <shortName evidence="8">CK</shortName>
        <ecNumber evidence="8">2.7.4.25</ecNumber>
    </recommendedName>
    <alternativeName>
        <fullName evidence="8">Cytidine monophosphate kinase</fullName>
        <shortName evidence="8">CMP kinase</shortName>
    </alternativeName>
</protein>
<feature type="domain" description="Cytidylate kinase" evidence="9">
    <location>
        <begin position="3"/>
        <end position="223"/>
    </location>
</feature>
<evidence type="ECO:0000256" key="1">
    <source>
        <dbReference type="ARBA" id="ARBA00009427"/>
    </source>
</evidence>
<proteinExistence type="inferred from homology"/>
<dbReference type="InterPro" id="IPR011994">
    <property type="entry name" value="Cytidylate_kinase_dom"/>
</dbReference>
<dbReference type="GO" id="GO:0015949">
    <property type="term" value="P:nucleobase-containing small molecule interconversion"/>
    <property type="evidence" value="ECO:0007669"/>
    <property type="project" value="TreeGrafter"/>
</dbReference>
<evidence type="ECO:0000256" key="8">
    <source>
        <dbReference type="HAMAP-Rule" id="MF_00238"/>
    </source>
</evidence>
<dbReference type="Gene3D" id="3.40.50.300">
    <property type="entry name" value="P-loop containing nucleotide triphosphate hydrolases"/>
    <property type="match status" value="1"/>
</dbReference>
<dbReference type="NCBIfam" id="TIGR00017">
    <property type="entry name" value="cmk"/>
    <property type="match status" value="1"/>
</dbReference>
<evidence type="ECO:0000256" key="7">
    <source>
        <dbReference type="ARBA" id="ARBA00048478"/>
    </source>
</evidence>
<evidence type="ECO:0000256" key="3">
    <source>
        <dbReference type="ARBA" id="ARBA00022741"/>
    </source>
</evidence>
<dbReference type="PANTHER" id="PTHR21299">
    <property type="entry name" value="CYTIDYLATE KINASE/PANTOATE-BETA-ALANINE LIGASE"/>
    <property type="match status" value="1"/>
</dbReference>
<organism evidence="10 11">
    <name type="scientific">Thermophilibacter provencensis</name>
    <dbReference type="NCBI Taxonomy" id="1852386"/>
    <lineage>
        <taxon>Bacteria</taxon>
        <taxon>Bacillati</taxon>
        <taxon>Actinomycetota</taxon>
        <taxon>Coriobacteriia</taxon>
        <taxon>Coriobacteriales</taxon>
        <taxon>Atopobiaceae</taxon>
        <taxon>Thermophilibacter</taxon>
    </lineage>
</organism>
<dbReference type="InterPro" id="IPR003136">
    <property type="entry name" value="Cytidylate_kin"/>
</dbReference>
<dbReference type="AlphaFoldDB" id="A0A921KLA7"/>
<comment type="catalytic activity">
    <reaction evidence="6 8">
        <text>dCMP + ATP = dCDP + ADP</text>
        <dbReference type="Rhea" id="RHEA:25094"/>
        <dbReference type="ChEBI" id="CHEBI:30616"/>
        <dbReference type="ChEBI" id="CHEBI:57566"/>
        <dbReference type="ChEBI" id="CHEBI:58593"/>
        <dbReference type="ChEBI" id="CHEBI:456216"/>
        <dbReference type="EC" id="2.7.4.25"/>
    </reaction>
</comment>
<dbReference type="GO" id="GO:0036431">
    <property type="term" value="F:dCMP kinase activity"/>
    <property type="evidence" value="ECO:0007669"/>
    <property type="project" value="InterPro"/>
</dbReference>
<keyword evidence="2 8" id="KW-0808">Transferase</keyword>
<evidence type="ECO:0000256" key="6">
    <source>
        <dbReference type="ARBA" id="ARBA00047615"/>
    </source>
</evidence>
<dbReference type="SUPFAM" id="SSF52540">
    <property type="entry name" value="P-loop containing nucleoside triphosphate hydrolases"/>
    <property type="match status" value="1"/>
</dbReference>
<evidence type="ECO:0000259" key="9">
    <source>
        <dbReference type="Pfam" id="PF02224"/>
    </source>
</evidence>
<reference evidence="10" key="2">
    <citation type="submission" date="2021-09" db="EMBL/GenBank/DDBJ databases">
        <authorList>
            <person name="Gilroy R."/>
        </authorList>
    </citation>
    <scope>NUCLEOTIDE SEQUENCE</scope>
    <source>
        <strain evidence="10">CHK124-7917</strain>
    </source>
</reference>
<name>A0A921KLA7_9ACTN</name>
<evidence type="ECO:0000256" key="4">
    <source>
        <dbReference type="ARBA" id="ARBA00022777"/>
    </source>
</evidence>
<dbReference type="RefSeq" id="WP_273447883.1">
    <property type="nucleotide sequence ID" value="NZ_CALUGK010000018.1"/>
</dbReference>
<dbReference type="Proteomes" id="UP000697330">
    <property type="component" value="Unassembled WGS sequence"/>
</dbReference>
<sequence length="236" mass="24767">MIVAIDGPSGSGKSSVAREVARRCGLTYLDTGAMYRSVALACLDAGVDPEDADAVARVAHDARIEFAADGDAQRVLLDGRDVTGRIRTPEVELAVSPVSANPRVRETMVELQRAFGASGDVVAEGRDVGTVVFPGADVKVFLSASPEARARRRAVQRGGGNLATGDVVAVDEDDERAILADLVRRDAYDSSREASPLRPAADATHIDSSELAFGEVVAAVIALSPELAAREQGRRS</sequence>
<comment type="catalytic activity">
    <reaction evidence="7 8">
        <text>CMP + ATP = CDP + ADP</text>
        <dbReference type="Rhea" id="RHEA:11600"/>
        <dbReference type="ChEBI" id="CHEBI:30616"/>
        <dbReference type="ChEBI" id="CHEBI:58069"/>
        <dbReference type="ChEBI" id="CHEBI:60377"/>
        <dbReference type="ChEBI" id="CHEBI:456216"/>
        <dbReference type="EC" id="2.7.4.25"/>
    </reaction>
</comment>
<dbReference type="HAMAP" id="MF_00238">
    <property type="entry name" value="Cytidyl_kinase_type1"/>
    <property type="match status" value="1"/>
</dbReference>